<dbReference type="PANTHER" id="PTHR13817:SF73">
    <property type="entry name" value="FIBRONECTIN TYPE-III DOMAIN-CONTAINING PROTEIN"/>
    <property type="match status" value="1"/>
</dbReference>
<evidence type="ECO:0000256" key="2">
    <source>
        <dbReference type="SAM" id="MobiDB-lite"/>
    </source>
</evidence>
<dbReference type="InterPro" id="IPR013783">
    <property type="entry name" value="Ig-like_fold"/>
</dbReference>
<feature type="transmembrane region" description="Helical" evidence="3">
    <location>
        <begin position="979"/>
        <end position="1002"/>
    </location>
</feature>
<dbReference type="PANTHER" id="PTHR13817">
    <property type="entry name" value="TITIN"/>
    <property type="match status" value="1"/>
</dbReference>
<feature type="domain" description="Fibronectin type-III" evidence="4">
    <location>
        <begin position="605"/>
        <end position="697"/>
    </location>
</feature>
<dbReference type="GO" id="GO:0022857">
    <property type="term" value="F:transmembrane transporter activity"/>
    <property type="evidence" value="ECO:0007669"/>
    <property type="project" value="InterPro"/>
</dbReference>
<organism evidence="5 6">
    <name type="scientific">Symbiodinium microadriaticum</name>
    <name type="common">Dinoflagellate</name>
    <name type="synonym">Zooxanthella microadriatica</name>
    <dbReference type="NCBI Taxonomy" id="2951"/>
    <lineage>
        <taxon>Eukaryota</taxon>
        <taxon>Sar</taxon>
        <taxon>Alveolata</taxon>
        <taxon>Dinophyceae</taxon>
        <taxon>Suessiales</taxon>
        <taxon>Symbiodiniaceae</taxon>
        <taxon>Symbiodinium</taxon>
    </lineage>
</organism>
<dbReference type="InterPro" id="IPR021862">
    <property type="entry name" value="DUF3472"/>
</dbReference>
<dbReference type="InterPro" id="IPR011701">
    <property type="entry name" value="MFS"/>
</dbReference>
<keyword evidence="3" id="KW-0812">Transmembrane</keyword>
<dbReference type="SUPFAM" id="SSF49265">
    <property type="entry name" value="Fibronectin type III"/>
    <property type="match status" value="10"/>
</dbReference>
<feature type="domain" description="Fibronectin type-III" evidence="4">
    <location>
        <begin position="3339"/>
        <end position="3434"/>
    </location>
</feature>
<feature type="compositionally biased region" description="Low complexity" evidence="2">
    <location>
        <begin position="378"/>
        <end position="391"/>
    </location>
</feature>
<name>A0A1Q9DMW4_SYMMI</name>
<evidence type="ECO:0000256" key="1">
    <source>
        <dbReference type="ARBA" id="ARBA00022737"/>
    </source>
</evidence>
<dbReference type="OrthoDB" id="566532at2759"/>
<feature type="transmembrane region" description="Helical" evidence="3">
    <location>
        <begin position="928"/>
        <end position="947"/>
    </location>
</feature>
<comment type="caution">
    <text evidence="5">The sequence shown here is derived from an EMBL/GenBank/DDBJ whole genome shotgun (WGS) entry which is preliminary data.</text>
</comment>
<keyword evidence="3" id="KW-1133">Transmembrane helix</keyword>
<keyword evidence="6" id="KW-1185">Reference proteome</keyword>
<feature type="domain" description="Fibronectin type-III" evidence="4">
    <location>
        <begin position="3134"/>
        <end position="3232"/>
    </location>
</feature>
<feature type="domain" description="Fibronectin type-III" evidence="4">
    <location>
        <begin position="1501"/>
        <end position="1602"/>
    </location>
</feature>
<feature type="domain" description="Fibronectin type-III" evidence="4">
    <location>
        <begin position="1606"/>
        <end position="1702"/>
    </location>
</feature>
<feature type="region of interest" description="Disordered" evidence="2">
    <location>
        <begin position="371"/>
        <end position="391"/>
    </location>
</feature>
<sequence>MPDDAGSSELGPKAGKARGPITSKQKSTFCFKVAALNFVTETNALDDQQPRLSDAACGHVAQPPDPPGGIYFAYPALGDVIVDFPPSLGNGGIAVDLYEISMNQAAGGWTVVATNAAGDFSTLVQGCTQGADLVFRIRARNAVGWGKYGSEVSTVCATEPAKMATPTRATSTRTSITLAWVAPDSMGSAITAYRLYQALDGAAYSLMYEGFTLSYESTGLMTGSTYHFQVSAVNNAGESPRSDTATMLAAGLPGKPTAVTFTHDSRTQTVVSWTAPSDDGGSPIIRYEVWYRDGLDAGPIDKLAWSGTESELTELSQKEEKDAEEEITTDDEIFWQTQPRLCPPEPGYFSSTWVLAAPPIPVLLLEEFPTPSTTAAGSPRSTTPLTPLSPLLPLQLPEAQADSSQGPNNYPENFGDARHPNCRPCNKQGKCKHWQLGGCRYCHHPSHHALSCSRGQRRRDSAARRALERDTMFQRLAQEATKVIRMDWQQEDRVKVVRRLGEQAIKMKGRVKTQHFEGRSPEKWLIGRLAHLTEEDDRLGMLRALVEAQEMRPELVSTKSDVITFLTGASLQIEVAVVNTMAESHSLAGTRSDTSIYYSATYPTAPLNLALAASTLISVTLSWDPPSDTGGMPILGYKVFMDDALGGPMVEEYSGTAQVFQKVGLASGYTYKAEVKAFTAKGEGTVAAIEVAPCNEPGAVGNLRVLQRSGTLVQLGWEPPTETGACPILGYIVLAGTSVATMAKVGSTTSVLQTTFNYVPSAADVALVFRVIADNFKTQVSASFTGASSDISVIAAASPAAPTNLVRTGGSHSTVALSWTAPTDDGGSPITKYYVRRNDGPSSDPLLAVAETTELRSQWAFEAPRLQCPIWRWGSDTMGCCPRFRLGVWMTFFLNFFASFAYHVMAVLLVLYATDEFGFSDKEAGTLYGWWGILSSLWTGLGGMFAIDAVGSKRMAVFATVAMFVTRAMLVLAESADTFQLALLVFSPVAEGLLLPVFLVALKRLTTEEERPMAFSLNYAMHNAGGGIADLVIDAFRSWQHLDPSGFLGLFGRFSTPTRACFLLSEGALLASCFLACLLPAELAPPLSCCRSHQKFQDEDEEGSPRTVVGGGAGASPLRVAWTQAVSLLSDRGLWFIAACSTALVGVKAQWHHMNATMPKYLVRELGEDVPWGSVNSINYWMCALLPPLITVATAKWRNFSAILFGSVVMSLSPAFMIFEVSVRATCAWLITMSIGEVIWSPRFNTFSANLSPDGKEGAFMVLAFTPQFLAALPTGWLSGVLLANYCPDCPSCREPGTGAFCRYDCKASGAPVPCNGTGPDALSCSSHRTLCAAAAQSGSCPSSCRECTGWPERADGPTLWIWVTLASILGPMLLLLLKTMSLDISASAKERIYAAAEREGDASDGEELATKPSATVLGAASPESEAYLTPSPGVGGTTYVDATNGAEPTSTTFTVTGLTLGYYYLIQVAAANRALDTNPLTDLVPNYVEAGFYAAAAPDPPGAPTVVASTRTNTGLQVSWTAPVSSGGIPVLGYKLYRDNGANDPIDILLWNGYGQPDVLSFTVTGLSGGLLYRFAATALNSAGESLQSDITVVAGGTEPSQMNALVRDATVNRTATSVALSWTAPTNNGGSPVTGYIVSYDDGDYTDFTSNRTYSSITLSDTIDGLPEGKFIRFVVYAENAIGLSEASPVYRTQVCALPDPVDSFTASDHTDNSVKLTWVPPSNTGCIGSLITGYKVYMRQGANPYSLIHDGGPAVLTHLQQGLAAGLTYGFMGGITVRLKKAALLPLGFFWLELSGPGPLTWAPMLLFSTRSGKANYGNCAGGYKLDPKRCLNGKPVYINEEQGRFLGKTAGGHWVIGTLSELDSFLTQDAKSFGGFHSAASGNPEDGTWENYEVSRLEGFEFLTKQGQPDYGECAGTYHETDASLNGRPVYLNREKKRLLGASKSGWVLAGMEYLEDFLRTQPGSFGGFHGSQAPEPDRGWTNYDVQRLLPKKREAWEEPWERLPSCSVTFKAVANSGVCRSEADFAANRRRCLDSDCGGFAWRKPHFNQFGEEDDPPVCFFFRRTQAELRGAVKKDEAFDFFLAPDTFQPDCGFKPGRDPAPACHTRWLSEPGKVHAFACQVRVLEPSECTYYCACGFQSGYCGIQQLEGQKQMILFSLWNHQKSARVENLVAAPGVDAKPFGGEGMGMGAYCDKGPLAAWRAGEAYLFVIRSRAVESGSEVSCHLHKPQEGWVEFARHLRPEPEEDRGKLWGLYSFIEDFTGNSVRRSAQYAAWVQVEPGAEWQAVASIKGTSSADLDVPNKCVRLVECDMNEGCEVVCMESGGAALADCGLCSGTWRASPDLPTASSDSTSQRRSEVYVCQVDNCDVGFPDGGLEVVAGDAPTFPSNPFTLVSAQQTVIELSWGSPSGARRLAAVAPRRRLTGLPVLEYQIFSDNGQGVGGSLTNSIYVGSATSFRADTLNRGVTYRFQIRARNANGWGPLSGIMSFAASEAPGVPRNLRYLSSTTTSVKVVWDVPTAVHNDESPITRYEVLWNDQTTMSATQMLTTSPGFKEVSPPGPLTTGNTIRFEVRACNINECGAYSTRLDLVIGGLPEAPSAPFMVSSTGTELTLGWDYVGKDNGGVPLTQYNVKVSSDGGSTYTAAGSTADASVFTFTYTCGASQLFFFKVSAVNGVGTGEGADSDPVGLYCVPPPDTPTAPGLTSTASSLTIALYQPTAGQLNNAQHTGWRILVDDVNDADNIYDELEVADTTILSYTITTGITTGHYYRAKLKLCSVAHCSAESDVGGPVVAASPPDAPAPVYVLSSTSNSITFTWELTALLELLQPPPPDSCVLRPKPPCGPASCPMARRGGLLSLALLGVVGCFLGCLAQNAFLSAVGRQPEAAMSRRQMLAASGLAGLGGFAQSASADVFGDVAPKRMPFRGDMSTPQAQQAMVGKARDIGPVFSQDGVCYEIDNAQVGKIMPTKKGVIVYDPDAPAFVHASGNGNFEPMTAGGGPGKHKYYAAIFDPELVTNFKDNIGKCANIPQGGNETISFEIANLEFPGSNGGAVIEGWYIYVSSDGETWPDVSNPDDGIADVNNREFYLGCGNWSASNMMLYVRVAAYSQAGTGALSDTLQYRCSPPPATPAAPTLVDSNADNITIAWTVPTSTDLAQSLHLGTKVQYDDGAAGPYTTVSLTDTLQVQYTLTGLSAGLTYRFRIQTVSETGTSEASTALSVVAASVPDAPVVSIVSTSDTTLEYSAVLSGSTGGSPITEWRAYISIDGVAYPINPNIPTATLAAAFTSYSFDCTNFAAADWSQQYIWIIMSAVSNAGEGAFSTPLQQRCSAIPGTPAAPGLVSSTANAITLSFDTNGLSGAFLTGFKIYTDDGNGGPWSMDLVTDTTQRTFTKSGLNAGLNYRFKVEVVSEVGTSASSPVATYVSAAVPDAPTVSVASSTNSDIDLTWVAGGDGGSAITRWHVFTSKDGATWSALDSPQYTIITPTTTTQTVDCTDTFKWSGSDVSQTYVYLRVSALNGAGIGTPSNSFRWRCSAKPGTPAIPAKVSGTTNTMTISFAPNGLNEAVLYGYKLYYDDGLSGPYTEVYVSSGATSQYTFTGLTPALPYRFYLKVVSEVGDSDASPVLTAVAAGGPWCGKAFRSMVSLAFRNWYQALAKEDAAQSERRLAQRVRAAQIWTWLLSVRRMLGKSSLPCMPYDAQQLLLQFLAGDVLPKPVCAARLRRIAESTRQETEAKVRMALDELLQNIILPQAEAAAHNCKLKCQAFLDGEPKDGAVRRLYGAMIMLNRDPAKALKEALELRGFSNCTVSDLKLWPSRVCVVINW</sequence>
<dbReference type="CDD" id="cd00063">
    <property type="entry name" value="FN3"/>
    <property type="match status" value="16"/>
</dbReference>
<dbReference type="Gene3D" id="1.20.1250.20">
    <property type="entry name" value="MFS general substrate transporter like domains"/>
    <property type="match status" value="1"/>
</dbReference>
<feature type="domain" description="Fibronectin type-III" evidence="4">
    <location>
        <begin position="255"/>
        <end position="345"/>
    </location>
</feature>
<keyword evidence="1" id="KW-0677">Repeat</keyword>
<accession>A0A1Q9DMW4</accession>
<dbReference type="InterPro" id="IPR050964">
    <property type="entry name" value="Striated_Muscle_Regulatory"/>
</dbReference>
<feature type="region of interest" description="Disordered" evidence="2">
    <location>
        <begin position="1"/>
        <end position="21"/>
    </location>
</feature>
<dbReference type="SUPFAM" id="SSF103473">
    <property type="entry name" value="MFS general substrate transporter"/>
    <property type="match status" value="1"/>
</dbReference>
<dbReference type="Pfam" id="PF07690">
    <property type="entry name" value="MFS_1"/>
    <property type="match status" value="1"/>
</dbReference>
<feature type="transmembrane region" description="Helical" evidence="3">
    <location>
        <begin position="892"/>
        <end position="913"/>
    </location>
</feature>
<dbReference type="Pfam" id="PF00041">
    <property type="entry name" value="fn3"/>
    <property type="match status" value="5"/>
</dbReference>
<evidence type="ECO:0000313" key="6">
    <source>
        <dbReference type="Proteomes" id="UP000186817"/>
    </source>
</evidence>
<dbReference type="Gene3D" id="2.60.40.10">
    <property type="entry name" value="Immunoglobulins"/>
    <property type="match status" value="16"/>
</dbReference>
<keyword evidence="3" id="KW-0472">Membrane</keyword>
<evidence type="ECO:0000256" key="3">
    <source>
        <dbReference type="SAM" id="Phobius"/>
    </source>
</evidence>
<reference evidence="5 6" key="1">
    <citation type="submission" date="2016-02" db="EMBL/GenBank/DDBJ databases">
        <title>Genome analysis of coral dinoflagellate symbionts highlights evolutionary adaptations to a symbiotic lifestyle.</title>
        <authorList>
            <person name="Aranda M."/>
            <person name="Li Y."/>
            <person name="Liew Y.J."/>
            <person name="Baumgarten S."/>
            <person name="Simakov O."/>
            <person name="Wilson M."/>
            <person name="Piel J."/>
            <person name="Ashoor H."/>
            <person name="Bougouffa S."/>
            <person name="Bajic V.B."/>
            <person name="Ryu T."/>
            <person name="Ravasi T."/>
            <person name="Bayer T."/>
            <person name="Micklem G."/>
            <person name="Kim H."/>
            <person name="Bhak J."/>
            <person name="Lajeunesse T.C."/>
            <person name="Voolstra C.R."/>
        </authorList>
    </citation>
    <scope>NUCLEOTIDE SEQUENCE [LARGE SCALE GENOMIC DNA]</scope>
    <source>
        <strain evidence="5 6">CCMP2467</strain>
    </source>
</reference>
<dbReference type="InterPro" id="IPR003961">
    <property type="entry name" value="FN3_dom"/>
</dbReference>
<feature type="domain" description="Fibronectin type-III" evidence="4">
    <location>
        <begin position="2502"/>
        <end position="2602"/>
    </location>
</feature>
<feature type="domain" description="Fibronectin type-III" evidence="4">
    <location>
        <begin position="3543"/>
        <end position="3636"/>
    </location>
</feature>
<evidence type="ECO:0000259" key="4">
    <source>
        <dbReference type="PROSITE" id="PS50853"/>
    </source>
</evidence>
<dbReference type="InterPro" id="IPR036259">
    <property type="entry name" value="MFS_trans_sf"/>
</dbReference>
<dbReference type="EMBL" id="LSRX01000466">
    <property type="protein sequence ID" value="OLP96480.1"/>
    <property type="molecule type" value="Genomic_DNA"/>
</dbReference>
<proteinExistence type="predicted"/>
<protein>
    <submittedName>
        <fullName evidence="5">Titin</fullName>
    </submittedName>
</protein>
<dbReference type="Proteomes" id="UP000186817">
    <property type="component" value="Unassembled WGS sequence"/>
</dbReference>
<dbReference type="SMART" id="SM00060">
    <property type="entry name" value="FN3"/>
    <property type="match status" value="17"/>
</dbReference>
<dbReference type="PROSITE" id="PS50853">
    <property type="entry name" value="FN3"/>
    <property type="match status" value="12"/>
</dbReference>
<feature type="domain" description="Fibronectin type-III" evidence="4">
    <location>
        <begin position="159"/>
        <end position="253"/>
    </location>
</feature>
<feature type="domain" description="Fibronectin type-III" evidence="4">
    <location>
        <begin position="699"/>
        <end position="799"/>
    </location>
</feature>
<feature type="transmembrane region" description="Helical" evidence="3">
    <location>
        <begin position="2860"/>
        <end position="2881"/>
    </location>
</feature>
<feature type="transmembrane region" description="Helical" evidence="3">
    <location>
        <begin position="1202"/>
        <end position="1219"/>
    </location>
</feature>
<dbReference type="Pfam" id="PF11958">
    <property type="entry name" value="DUF3472"/>
    <property type="match status" value="1"/>
</dbReference>
<dbReference type="InterPro" id="IPR036116">
    <property type="entry name" value="FN3_sf"/>
</dbReference>
<feature type="domain" description="Fibronectin type-III" evidence="4">
    <location>
        <begin position="2603"/>
        <end position="2700"/>
    </location>
</feature>
<feature type="domain" description="Fibronectin type-III" evidence="4">
    <location>
        <begin position="2391"/>
        <end position="2499"/>
    </location>
</feature>
<evidence type="ECO:0000313" key="5">
    <source>
        <dbReference type="EMBL" id="OLP96480.1"/>
    </source>
</evidence>
<gene>
    <name evidence="5" type="primary">Ttn</name>
    <name evidence="5" type="ORF">AK812_SmicGene21286</name>
</gene>